<dbReference type="Gene3D" id="3.40.50.720">
    <property type="entry name" value="NAD(P)-binding Rossmann-like Domain"/>
    <property type="match status" value="1"/>
</dbReference>
<dbReference type="SUPFAM" id="SSF51735">
    <property type="entry name" value="NAD(P)-binding Rossmann-fold domains"/>
    <property type="match status" value="1"/>
</dbReference>
<dbReference type="PANTHER" id="PTHR43237:SF4">
    <property type="entry name" value="NADP-DEPENDENT MALIC ENZYME"/>
    <property type="match status" value="1"/>
</dbReference>
<dbReference type="GO" id="GO:0051287">
    <property type="term" value="F:NAD binding"/>
    <property type="evidence" value="ECO:0007669"/>
    <property type="project" value="InterPro"/>
</dbReference>
<organism evidence="3">
    <name type="scientific">marine sediment metagenome</name>
    <dbReference type="NCBI Taxonomy" id="412755"/>
    <lineage>
        <taxon>unclassified sequences</taxon>
        <taxon>metagenomes</taxon>
        <taxon>ecological metagenomes</taxon>
    </lineage>
</organism>
<comment type="caution">
    <text evidence="3">The sequence shown here is derived from an EMBL/GenBank/DDBJ whole genome shotgun (WGS) entry which is preliminary data.</text>
</comment>
<protein>
    <recommendedName>
        <fullName evidence="2">Malic enzyme NAD-binding domain-containing protein</fullName>
    </recommendedName>
</protein>
<dbReference type="GO" id="GO:0016491">
    <property type="term" value="F:oxidoreductase activity"/>
    <property type="evidence" value="ECO:0007669"/>
    <property type="project" value="UniProtKB-KW"/>
</dbReference>
<dbReference type="AlphaFoldDB" id="X1LDR9"/>
<dbReference type="Pfam" id="PF03949">
    <property type="entry name" value="Malic_M"/>
    <property type="match status" value="1"/>
</dbReference>
<evidence type="ECO:0000313" key="3">
    <source>
        <dbReference type="EMBL" id="GAI17263.1"/>
    </source>
</evidence>
<feature type="non-terminal residue" evidence="3">
    <location>
        <position position="1"/>
    </location>
</feature>
<dbReference type="PANTHER" id="PTHR43237">
    <property type="entry name" value="NADP-DEPENDENT MALIC ENZYME"/>
    <property type="match status" value="1"/>
</dbReference>
<reference evidence="3" key="1">
    <citation type="journal article" date="2014" name="Front. Microbiol.">
        <title>High frequency of phylogenetically diverse reductive dehalogenase-homologous genes in deep subseafloor sedimentary metagenomes.</title>
        <authorList>
            <person name="Kawai M."/>
            <person name="Futagami T."/>
            <person name="Toyoda A."/>
            <person name="Takaki Y."/>
            <person name="Nishi S."/>
            <person name="Hori S."/>
            <person name="Arai W."/>
            <person name="Tsubouchi T."/>
            <person name="Morono Y."/>
            <person name="Uchiyama I."/>
            <person name="Ito T."/>
            <person name="Fujiyama A."/>
            <person name="Inagaki F."/>
            <person name="Takami H."/>
        </authorList>
    </citation>
    <scope>NUCLEOTIDE SEQUENCE</scope>
    <source>
        <strain evidence="3">Expedition CK06-06</strain>
    </source>
</reference>
<dbReference type="EMBL" id="BARV01004322">
    <property type="protein sequence ID" value="GAI17263.1"/>
    <property type="molecule type" value="Genomic_DNA"/>
</dbReference>
<dbReference type="InterPro" id="IPR036291">
    <property type="entry name" value="NAD(P)-bd_dom_sf"/>
</dbReference>
<evidence type="ECO:0000259" key="2">
    <source>
        <dbReference type="SMART" id="SM00919"/>
    </source>
</evidence>
<proteinExistence type="predicted"/>
<dbReference type="InterPro" id="IPR012302">
    <property type="entry name" value="Malic_NAD-bd"/>
</dbReference>
<gene>
    <name evidence="3" type="ORF">S06H3_09683</name>
</gene>
<keyword evidence="1" id="KW-0560">Oxidoreductase</keyword>
<feature type="domain" description="Malic enzyme NAD-binding" evidence="2">
    <location>
        <begin position="1"/>
        <end position="116"/>
    </location>
</feature>
<evidence type="ECO:0000256" key="1">
    <source>
        <dbReference type="ARBA" id="ARBA00023002"/>
    </source>
</evidence>
<sequence>ARQVKRMAKDAICFVCANPVPEIWPWEAREAGARIVATGRSDFPNQINNSIGFPAIFRGVLDVEAKTITDEMCIVAAESLAKYAEEQGINEDYIAPTMAETEAFVREAVDIGMEAQKEGIARLKISRDALRKKSETMILSAKQQADTLVKAGCIAPAVT</sequence>
<dbReference type="InterPro" id="IPR051674">
    <property type="entry name" value="Malate_Decarboxylase"/>
</dbReference>
<dbReference type="SMART" id="SM00919">
    <property type="entry name" value="Malic_M"/>
    <property type="match status" value="1"/>
</dbReference>
<name>X1LDR9_9ZZZZ</name>
<accession>X1LDR9</accession>